<dbReference type="InterPro" id="IPR053185">
    <property type="entry name" value="SET_domain_protein"/>
</dbReference>
<sequence>MPPKITVVTAAPERAAAEAYIQDRISSEGKQTETANPSTSPAHISYAERRRRYREKKRAKNREEESSTGFSVTAGSEADVSVQSLRTDTDTLAPEPLRPRPQLKKPSPQQRDITEVKVPVLAHYELRKLPKANGDKEDGDQGLFATQKLTQGTRIISERPLLTLTAPGDQLEDLISQFKLLSPTDQERVWDIRPASPEASSQLKYLQLLVDKLAKEIKPIVHKPLVDRTNAEQAWLVAMAPKLEHAMTVWRLAARWHVNRCSMIDKPMHERYRLPPGTPITGLFIERARVRHSCVPNCFASFDASRRLMNVHVTRDIAPGEELTLAAFADTLYYNTAEERALELEEWGLKCNCEACDTTHPRFNVHEAARTRAHARVILLNDILTRLETQPLPEPDLTTAHNHLLALIRDLKTSRCDTVESVRWRNILVERILPARAIFKSADEKLVAWKVILEHAKECERLGRLCFGEDREEFEVLKEQREASEAAVRMIGDGVVELLMQEEGVPF</sequence>
<dbReference type="PANTHER" id="PTHR47332">
    <property type="entry name" value="SET DOMAIN-CONTAINING PROTEIN 5"/>
    <property type="match status" value="1"/>
</dbReference>
<gene>
    <name evidence="3" type="ORF">E8E13_000445</name>
</gene>
<dbReference type="Proteomes" id="UP000801428">
    <property type="component" value="Unassembled WGS sequence"/>
</dbReference>
<name>A0A9P4T5H1_CURKU</name>
<feature type="compositionally biased region" description="Low complexity" evidence="1">
    <location>
        <begin position="10"/>
        <end position="19"/>
    </location>
</feature>
<comment type="caution">
    <text evidence="3">The sequence shown here is derived from an EMBL/GenBank/DDBJ whole genome shotgun (WGS) entry which is preliminary data.</text>
</comment>
<feature type="domain" description="SET" evidence="2">
    <location>
        <begin position="142"/>
        <end position="325"/>
    </location>
</feature>
<dbReference type="InterPro" id="IPR046341">
    <property type="entry name" value="SET_dom_sf"/>
</dbReference>
<evidence type="ECO:0000259" key="2">
    <source>
        <dbReference type="Pfam" id="PF00856"/>
    </source>
</evidence>
<accession>A0A9P4T5H1</accession>
<dbReference type="CDD" id="cd20071">
    <property type="entry name" value="SET_SMYD"/>
    <property type="match status" value="1"/>
</dbReference>
<dbReference type="InterPro" id="IPR001214">
    <property type="entry name" value="SET_dom"/>
</dbReference>
<feature type="compositionally biased region" description="Polar residues" evidence="1">
    <location>
        <begin position="32"/>
        <end position="42"/>
    </location>
</feature>
<organism evidence="3 4">
    <name type="scientific">Curvularia kusanoi</name>
    <name type="common">Cochliobolus kusanoi</name>
    <dbReference type="NCBI Taxonomy" id="90978"/>
    <lineage>
        <taxon>Eukaryota</taxon>
        <taxon>Fungi</taxon>
        <taxon>Dikarya</taxon>
        <taxon>Ascomycota</taxon>
        <taxon>Pezizomycotina</taxon>
        <taxon>Dothideomycetes</taxon>
        <taxon>Pleosporomycetidae</taxon>
        <taxon>Pleosporales</taxon>
        <taxon>Pleosporineae</taxon>
        <taxon>Pleosporaceae</taxon>
        <taxon>Curvularia</taxon>
    </lineage>
</organism>
<evidence type="ECO:0000313" key="4">
    <source>
        <dbReference type="Proteomes" id="UP000801428"/>
    </source>
</evidence>
<evidence type="ECO:0000256" key="1">
    <source>
        <dbReference type="SAM" id="MobiDB-lite"/>
    </source>
</evidence>
<dbReference type="Gene3D" id="2.170.270.10">
    <property type="entry name" value="SET domain"/>
    <property type="match status" value="1"/>
</dbReference>
<dbReference type="AlphaFoldDB" id="A0A9P4T5H1"/>
<dbReference type="EMBL" id="SWKU01000032">
    <property type="protein sequence ID" value="KAF2995499.1"/>
    <property type="molecule type" value="Genomic_DNA"/>
</dbReference>
<feature type="region of interest" description="Disordered" evidence="1">
    <location>
        <begin position="1"/>
        <end position="115"/>
    </location>
</feature>
<protein>
    <recommendedName>
        <fullName evidence="2">SET domain-containing protein</fullName>
    </recommendedName>
</protein>
<reference evidence="3" key="1">
    <citation type="submission" date="2019-04" db="EMBL/GenBank/DDBJ databases">
        <title>Sequencing of skin fungus with MAO and IRED activity.</title>
        <authorList>
            <person name="Marsaioli A.J."/>
            <person name="Bonatto J.M.C."/>
            <person name="Reis Junior O."/>
        </authorList>
    </citation>
    <scope>NUCLEOTIDE SEQUENCE</scope>
    <source>
        <strain evidence="3">30M1</strain>
    </source>
</reference>
<keyword evidence="4" id="KW-1185">Reference proteome</keyword>
<dbReference type="Pfam" id="PF00856">
    <property type="entry name" value="SET"/>
    <property type="match status" value="1"/>
</dbReference>
<dbReference type="OrthoDB" id="265717at2759"/>
<dbReference type="SUPFAM" id="SSF82199">
    <property type="entry name" value="SET domain"/>
    <property type="match status" value="1"/>
</dbReference>
<proteinExistence type="predicted"/>
<dbReference type="PANTHER" id="PTHR47332:SF4">
    <property type="entry name" value="SET DOMAIN-CONTAINING PROTEIN 5"/>
    <property type="match status" value="1"/>
</dbReference>
<evidence type="ECO:0000313" key="3">
    <source>
        <dbReference type="EMBL" id="KAF2995499.1"/>
    </source>
</evidence>
<feature type="compositionally biased region" description="Basic residues" evidence="1">
    <location>
        <begin position="49"/>
        <end position="60"/>
    </location>
</feature>